<dbReference type="Gene3D" id="2.40.160.50">
    <property type="entry name" value="membrane protein fhac: a member of the omp85/tpsb transporter family"/>
    <property type="match status" value="1"/>
</dbReference>
<protein>
    <submittedName>
        <fullName evidence="4">BamA/TamA family outer membrane protein</fullName>
    </submittedName>
</protein>
<proteinExistence type="predicted"/>
<keyword evidence="2" id="KW-0472">Membrane</keyword>
<dbReference type="InterPro" id="IPR000184">
    <property type="entry name" value="Bac_surfAg_D15"/>
</dbReference>
<dbReference type="RefSeq" id="WP_386809350.1">
    <property type="nucleotide sequence ID" value="NZ_JBHTMV010000004.1"/>
</dbReference>
<comment type="subcellular location">
    <subcellularLocation>
        <location evidence="1">Membrane</location>
    </subcellularLocation>
</comment>
<keyword evidence="5" id="KW-1185">Reference proteome</keyword>
<organism evidence="4 5">
    <name type="scientific">Lutibacter holmesii</name>
    <dbReference type="NCBI Taxonomy" id="1137985"/>
    <lineage>
        <taxon>Bacteria</taxon>
        <taxon>Pseudomonadati</taxon>
        <taxon>Bacteroidota</taxon>
        <taxon>Flavobacteriia</taxon>
        <taxon>Flavobacteriales</taxon>
        <taxon>Flavobacteriaceae</taxon>
        <taxon>Lutibacter</taxon>
    </lineage>
</organism>
<feature type="domain" description="Bacterial surface antigen (D15)" evidence="3">
    <location>
        <begin position="145"/>
        <end position="246"/>
    </location>
</feature>
<evidence type="ECO:0000259" key="3">
    <source>
        <dbReference type="Pfam" id="PF01103"/>
    </source>
</evidence>
<comment type="caution">
    <text evidence="4">The sequence shown here is derived from an EMBL/GenBank/DDBJ whole genome shotgun (WGS) entry which is preliminary data.</text>
</comment>
<reference evidence="5" key="1">
    <citation type="journal article" date="2019" name="Int. J. Syst. Evol. Microbiol.">
        <title>The Global Catalogue of Microorganisms (GCM) 10K type strain sequencing project: providing services to taxonomists for standard genome sequencing and annotation.</title>
        <authorList>
            <consortium name="The Broad Institute Genomics Platform"/>
            <consortium name="The Broad Institute Genome Sequencing Center for Infectious Disease"/>
            <person name="Wu L."/>
            <person name="Ma J."/>
        </authorList>
    </citation>
    <scope>NUCLEOTIDE SEQUENCE [LARGE SCALE GENOMIC DNA]</scope>
    <source>
        <strain evidence="5">CCUG 62221</strain>
    </source>
</reference>
<dbReference type="Pfam" id="PF01103">
    <property type="entry name" value="Omp85"/>
    <property type="match status" value="1"/>
</dbReference>
<accession>A0ABW3WR77</accession>
<dbReference type="EMBL" id="JBHTMV010000004">
    <property type="protein sequence ID" value="MFD1294158.1"/>
    <property type="molecule type" value="Genomic_DNA"/>
</dbReference>
<evidence type="ECO:0000313" key="4">
    <source>
        <dbReference type="EMBL" id="MFD1294158.1"/>
    </source>
</evidence>
<dbReference type="Proteomes" id="UP001597241">
    <property type="component" value="Unassembled WGS sequence"/>
</dbReference>
<evidence type="ECO:0000256" key="1">
    <source>
        <dbReference type="ARBA" id="ARBA00004370"/>
    </source>
</evidence>
<evidence type="ECO:0000256" key="2">
    <source>
        <dbReference type="ARBA" id="ARBA00023136"/>
    </source>
</evidence>
<evidence type="ECO:0000313" key="5">
    <source>
        <dbReference type="Proteomes" id="UP001597241"/>
    </source>
</evidence>
<name>A0ABW3WR77_9FLAO</name>
<sequence length="330" mass="37402">MVKYSTSFGASFGFMAAGYYKLNPKDTISPISSTSLIASYTTNKSWLTVVPSKFYFKEDKFRSKIVFGMGTINFQTYLDWENVTSQFPPGIFPDFEDDGTFVDYTTNLQAFYGDFLVNVYDRLYVGGNIIYSRSTTSFDIPLKPDDTQSLFGFGVYSEFDTRNNQMMPINGFNSKFLTTSYLEALGSTSNYHNISFEYNKYFQQGERNTLLLRAYAQISLGDVPFSGKNIVGRDDLRGYSNGKYRANQVYDVQSEYRHWFSKRWGYVAFGGFATAIDTAKDIRIDNVLPAVGAGIRFLAIPSSNISIGMDLAVGKDDWGIYFRISEAFTR</sequence>
<gene>
    <name evidence="4" type="ORF">ACFQ5N_09955</name>
</gene>